<keyword evidence="1" id="KW-1133">Transmembrane helix</keyword>
<name>A0ABS5GEM3_9BRAD</name>
<feature type="transmembrane region" description="Helical" evidence="1">
    <location>
        <begin position="254"/>
        <end position="274"/>
    </location>
</feature>
<keyword evidence="1" id="KW-0812">Transmembrane</keyword>
<evidence type="ECO:0000256" key="1">
    <source>
        <dbReference type="SAM" id="Phobius"/>
    </source>
</evidence>
<feature type="transmembrane region" description="Helical" evidence="1">
    <location>
        <begin position="192"/>
        <end position="213"/>
    </location>
</feature>
<dbReference type="Proteomes" id="UP001314635">
    <property type="component" value="Unassembled WGS sequence"/>
</dbReference>
<feature type="transmembrane region" description="Helical" evidence="1">
    <location>
        <begin position="286"/>
        <end position="303"/>
    </location>
</feature>
<accession>A0ABS5GEM3</accession>
<evidence type="ECO:0000313" key="5">
    <source>
        <dbReference type="Proteomes" id="UP001314635"/>
    </source>
</evidence>
<dbReference type="Pfam" id="PF19040">
    <property type="entry name" value="SGNH"/>
    <property type="match status" value="1"/>
</dbReference>
<feature type="transmembrane region" description="Helical" evidence="1">
    <location>
        <begin position="343"/>
        <end position="364"/>
    </location>
</feature>
<feature type="domain" description="Acyltransferase 3" evidence="2">
    <location>
        <begin position="11"/>
        <end position="327"/>
    </location>
</feature>
<dbReference type="EMBL" id="JAFCLK010000030">
    <property type="protein sequence ID" value="MBR1139556.1"/>
    <property type="molecule type" value="Genomic_DNA"/>
</dbReference>
<feature type="transmembrane region" description="Helical" evidence="1">
    <location>
        <begin position="225"/>
        <end position="242"/>
    </location>
</feature>
<evidence type="ECO:0000259" key="3">
    <source>
        <dbReference type="Pfam" id="PF19040"/>
    </source>
</evidence>
<gene>
    <name evidence="4" type="ORF">JQ619_27740</name>
</gene>
<feature type="domain" description="SGNH" evidence="3">
    <location>
        <begin position="395"/>
        <end position="623"/>
    </location>
</feature>
<keyword evidence="5" id="KW-1185">Reference proteome</keyword>
<feature type="transmembrane region" description="Helical" evidence="1">
    <location>
        <begin position="309"/>
        <end position="331"/>
    </location>
</feature>
<feature type="transmembrane region" description="Helical" evidence="1">
    <location>
        <begin position="78"/>
        <end position="97"/>
    </location>
</feature>
<keyword evidence="1" id="KW-0472">Membrane</keyword>
<dbReference type="GO" id="GO:0016746">
    <property type="term" value="F:acyltransferase activity"/>
    <property type="evidence" value="ECO:0007669"/>
    <property type="project" value="UniProtKB-KW"/>
</dbReference>
<dbReference type="Pfam" id="PF01757">
    <property type="entry name" value="Acyl_transf_3"/>
    <property type="match status" value="1"/>
</dbReference>
<comment type="caution">
    <text evidence="4">The sequence shown here is derived from an EMBL/GenBank/DDBJ whole genome shotgun (WGS) entry which is preliminary data.</text>
</comment>
<feature type="transmembrane region" description="Helical" evidence="1">
    <location>
        <begin position="167"/>
        <end position="186"/>
    </location>
</feature>
<evidence type="ECO:0000313" key="4">
    <source>
        <dbReference type="EMBL" id="MBR1139556.1"/>
    </source>
</evidence>
<feature type="transmembrane region" description="Helical" evidence="1">
    <location>
        <begin position="139"/>
        <end position="160"/>
    </location>
</feature>
<keyword evidence="4" id="KW-0808">Transferase</keyword>
<sequence length="638" mass="69117">MAVNSSGAYRADIDGLRAIAVAVVVLFHLKVSGFGGGFAGVDIFFVISGYLITGHILRDLDRGSFSFAAFYTRRACRILPALIATIMLSVAIGWLWLPPDALRQLAKEATHGLLSIANIQYWREANQYFAPSSDQLGLLHLWSLSAEEQFYLVSPLMLVLLNRTRHVFAGIALAGAVSLAAAILWLPRDPEAVFFLTPFRAFEFVLGALAIVLERRIATRPTARTVAAWLGYAVLCGSLLVIERFQREAGLGALPPSLATAVIIAANRPTGLFANRAVLAVGRSSYSLYLVHWPVIYFAHFIFGEPTGSALGVVTQLLVMAALTAAMFFLVEQPVRQMRGVQWKQACAFAAVIVMCAAATHATFKADGVTWRLPAEQRARLELQRFGMSPCTRTSDFCQFGDPAGAGRLELLGDSYVHHYVAALDDALKRRAIRGTTSTVGGCPMLPGVAPRPPRVAECVALRDRELSRVRASSADVVVVGQAWHLYLDGTDADKARQAAEIRDGLQALLRLLDRPGRRFLIIGGQVRPTDCSFDSVRMQPGPLWHAPPAPCRPLAAASARADSREIDAVLAAALEQRSNAELLRPAEIYCGESCPIVRDDGVWLFLDAGHFTVAGAQLMGQRAVAQISHVLSGVSQP</sequence>
<protein>
    <submittedName>
        <fullName evidence="4">Acyltransferase</fullName>
    </submittedName>
</protein>
<keyword evidence="4" id="KW-0012">Acyltransferase</keyword>
<dbReference type="PANTHER" id="PTHR23028:SF53">
    <property type="entry name" value="ACYL_TRANSF_3 DOMAIN-CONTAINING PROTEIN"/>
    <property type="match status" value="1"/>
</dbReference>
<dbReference type="InterPro" id="IPR050879">
    <property type="entry name" value="Acyltransferase_3"/>
</dbReference>
<evidence type="ECO:0000259" key="2">
    <source>
        <dbReference type="Pfam" id="PF01757"/>
    </source>
</evidence>
<dbReference type="InterPro" id="IPR002656">
    <property type="entry name" value="Acyl_transf_3_dom"/>
</dbReference>
<dbReference type="RefSeq" id="WP_172237630.1">
    <property type="nucleotide sequence ID" value="NZ_JABFDP010000017.1"/>
</dbReference>
<organism evidence="4 5">
    <name type="scientific">Bradyrhizobium denitrificans</name>
    <dbReference type="NCBI Taxonomy" id="2734912"/>
    <lineage>
        <taxon>Bacteria</taxon>
        <taxon>Pseudomonadati</taxon>
        <taxon>Pseudomonadota</taxon>
        <taxon>Alphaproteobacteria</taxon>
        <taxon>Hyphomicrobiales</taxon>
        <taxon>Nitrobacteraceae</taxon>
        <taxon>Bradyrhizobium</taxon>
    </lineage>
</organism>
<proteinExistence type="predicted"/>
<feature type="transmembrane region" description="Helical" evidence="1">
    <location>
        <begin position="37"/>
        <end position="57"/>
    </location>
</feature>
<reference evidence="5" key="1">
    <citation type="journal article" date="2021" name="ISME J.">
        <title>Evolutionary origin and ecological implication of a unique nif island in free-living Bradyrhizobium lineages.</title>
        <authorList>
            <person name="Tao J."/>
        </authorList>
    </citation>
    <scope>NUCLEOTIDE SEQUENCE [LARGE SCALE GENOMIC DNA]</scope>
    <source>
        <strain evidence="5">SZCCT0094</strain>
    </source>
</reference>
<dbReference type="InterPro" id="IPR043968">
    <property type="entry name" value="SGNH"/>
</dbReference>
<dbReference type="PANTHER" id="PTHR23028">
    <property type="entry name" value="ACETYLTRANSFERASE"/>
    <property type="match status" value="1"/>
</dbReference>